<reference evidence="6" key="1">
    <citation type="journal article" date="2020" name="Stud. Mycol.">
        <title>101 Dothideomycetes genomes: a test case for predicting lifestyles and emergence of pathogens.</title>
        <authorList>
            <person name="Haridas S."/>
            <person name="Albert R."/>
            <person name="Binder M."/>
            <person name="Bloem J."/>
            <person name="Labutti K."/>
            <person name="Salamov A."/>
            <person name="Andreopoulos B."/>
            <person name="Baker S."/>
            <person name="Barry K."/>
            <person name="Bills G."/>
            <person name="Bluhm B."/>
            <person name="Cannon C."/>
            <person name="Castanera R."/>
            <person name="Culley D."/>
            <person name="Daum C."/>
            <person name="Ezra D."/>
            <person name="Gonzalez J."/>
            <person name="Henrissat B."/>
            <person name="Kuo A."/>
            <person name="Liang C."/>
            <person name="Lipzen A."/>
            <person name="Lutzoni F."/>
            <person name="Magnuson J."/>
            <person name="Mondo S."/>
            <person name="Nolan M."/>
            <person name="Ohm R."/>
            <person name="Pangilinan J."/>
            <person name="Park H.-J."/>
            <person name="Ramirez L."/>
            <person name="Alfaro M."/>
            <person name="Sun H."/>
            <person name="Tritt A."/>
            <person name="Yoshinaga Y."/>
            <person name="Zwiers L.-H."/>
            <person name="Turgeon B."/>
            <person name="Goodwin S."/>
            <person name="Spatafora J."/>
            <person name="Crous P."/>
            <person name="Grigoriev I."/>
        </authorList>
    </citation>
    <scope>NUCLEOTIDE SEQUENCE</scope>
    <source>
        <strain evidence="6">ATCC 16933</strain>
    </source>
</reference>
<evidence type="ECO:0000256" key="1">
    <source>
        <dbReference type="ARBA" id="ARBA00010638"/>
    </source>
</evidence>
<dbReference type="GO" id="GO:0035999">
    <property type="term" value="P:tetrahydrofolate interconversion"/>
    <property type="evidence" value="ECO:0007669"/>
    <property type="project" value="TreeGrafter"/>
</dbReference>
<dbReference type="GO" id="GO:0005739">
    <property type="term" value="C:mitochondrion"/>
    <property type="evidence" value="ECO:0007669"/>
    <property type="project" value="TreeGrafter"/>
</dbReference>
<dbReference type="GO" id="GO:0030272">
    <property type="term" value="F:5-formyltetrahydrofolate cyclo-ligase activity"/>
    <property type="evidence" value="ECO:0007669"/>
    <property type="project" value="UniProtKB-EC"/>
</dbReference>
<comment type="catalytic activity">
    <reaction evidence="4">
        <text>(6S)-5-formyl-5,6,7,8-tetrahydrofolate + ATP = (6R)-5,10-methenyltetrahydrofolate + ADP + phosphate</text>
        <dbReference type="Rhea" id="RHEA:10488"/>
        <dbReference type="ChEBI" id="CHEBI:30616"/>
        <dbReference type="ChEBI" id="CHEBI:43474"/>
        <dbReference type="ChEBI" id="CHEBI:57455"/>
        <dbReference type="ChEBI" id="CHEBI:57457"/>
        <dbReference type="ChEBI" id="CHEBI:456216"/>
        <dbReference type="EC" id="6.3.3.2"/>
    </reaction>
</comment>
<sequence>MSASDMAAIQAAKRDLRRQIKSVLSGLGQHDIATQSAHAVRALLSLPEFAAARRLSIYLSMPSSEISTAELVSASLRLRKRVFVPCTYKCTAPPSRPSQPGSIMDMVEVTAADFEDGAVTLKPDRWGIPCVSTESLAARANEFGGVGLTEGVVPKDGGREGEEEAGLDVIVMPGLAFDREMGRVGHGKGFYDYFLSRMRTFVEESRGRKRMPFLVGLALNEQVLPPGQTVPTDPTDWRVDALVAGDGSVVRASDCDSAR</sequence>
<dbReference type="Proteomes" id="UP000799766">
    <property type="component" value="Unassembled WGS sequence"/>
</dbReference>
<proteinExistence type="inferred from homology"/>
<dbReference type="Gene3D" id="3.40.50.10420">
    <property type="entry name" value="NagB/RpiA/CoA transferase-like"/>
    <property type="match status" value="1"/>
</dbReference>
<dbReference type="OrthoDB" id="2015992at2759"/>
<protein>
    <recommendedName>
        <fullName evidence="5">5-formyltetrahydrofolate cyclo-ligase</fullName>
        <ecNumber evidence="5">6.3.3.2</ecNumber>
    </recommendedName>
</protein>
<evidence type="ECO:0000256" key="3">
    <source>
        <dbReference type="ARBA" id="ARBA00022840"/>
    </source>
</evidence>
<dbReference type="InterPro" id="IPR024185">
    <property type="entry name" value="FTHF_cligase-like_sf"/>
</dbReference>
<accession>A0A6A6NNA5</accession>
<evidence type="ECO:0000256" key="4">
    <source>
        <dbReference type="ARBA" id="ARBA00036539"/>
    </source>
</evidence>
<dbReference type="EMBL" id="MU001704">
    <property type="protein sequence ID" value="KAF2452743.1"/>
    <property type="molecule type" value="Genomic_DNA"/>
</dbReference>
<keyword evidence="6" id="KW-0436">Ligase</keyword>
<organism evidence="6 7">
    <name type="scientific">Lineolata rhizophorae</name>
    <dbReference type="NCBI Taxonomy" id="578093"/>
    <lineage>
        <taxon>Eukaryota</taxon>
        <taxon>Fungi</taxon>
        <taxon>Dikarya</taxon>
        <taxon>Ascomycota</taxon>
        <taxon>Pezizomycotina</taxon>
        <taxon>Dothideomycetes</taxon>
        <taxon>Dothideomycetes incertae sedis</taxon>
        <taxon>Lineolatales</taxon>
        <taxon>Lineolataceae</taxon>
        <taxon>Lineolata</taxon>
    </lineage>
</organism>
<evidence type="ECO:0000256" key="2">
    <source>
        <dbReference type="ARBA" id="ARBA00022741"/>
    </source>
</evidence>
<keyword evidence="3" id="KW-0067">ATP-binding</keyword>
<dbReference type="InterPro" id="IPR037171">
    <property type="entry name" value="NagB/RpiA_transferase-like"/>
</dbReference>
<evidence type="ECO:0000256" key="5">
    <source>
        <dbReference type="ARBA" id="ARBA00038966"/>
    </source>
</evidence>
<comment type="similarity">
    <text evidence="1">Belongs to the 5-formyltetrahydrofolate cyclo-ligase family.</text>
</comment>
<dbReference type="GO" id="GO:0009396">
    <property type="term" value="P:folic acid-containing compound biosynthetic process"/>
    <property type="evidence" value="ECO:0007669"/>
    <property type="project" value="TreeGrafter"/>
</dbReference>
<dbReference type="PANTHER" id="PTHR23407:SF1">
    <property type="entry name" value="5-FORMYLTETRAHYDROFOLATE CYCLO-LIGASE"/>
    <property type="match status" value="1"/>
</dbReference>
<dbReference type="EC" id="6.3.3.2" evidence="5"/>
<dbReference type="SUPFAM" id="SSF100950">
    <property type="entry name" value="NagB/RpiA/CoA transferase-like"/>
    <property type="match status" value="1"/>
</dbReference>
<dbReference type="PANTHER" id="PTHR23407">
    <property type="entry name" value="ATPASE INHIBITOR/5-FORMYLTETRAHYDROFOLATE CYCLO-LIGASE"/>
    <property type="match status" value="1"/>
</dbReference>
<dbReference type="AlphaFoldDB" id="A0A6A6NNA5"/>
<dbReference type="GO" id="GO:0005524">
    <property type="term" value="F:ATP binding"/>
    <property type="evidence" value="ECO:0007669"/>
    <property type="project" value="UniProtKB-KW"/>
</dbReference>
<evidence type="ECO:0000313" key="6">
    <source>
        <dbReference type="EMBL" id="KAF2452743.1"/>
    </source>
</evidence>
<evidence type="ECO:0000313" key="7">
    <source>
        <dbReference type="Proteomes" id="UP000799766"/>
    </source>
</evidence>
<keyword evidence="2" id="KW-0547">Nucleotide-binding</keyword>
<keyword evidence="7" id="KW-1185">Reference proteome</keyword>
<dbReference type="InterPro" id="IPR002698">
    <property type="entry name" value="FTHF_cligase"/>
</dbReference>
<dbReference type="Pfam" id="PF01812">
    <property type="entry name" value="5-FTHF_cyc-lig"/>
    <property type="match status" value="1"/>
</dbReference>
<gene>
    <name evidence="6" type="ORF">BDY21DRAFT_153369</name>
</gene>
<name>A0A6A6NNA5_9PEZI</name>